<dbReference type="InterPro" id="IPR058593">
    <property type="entry name" value="ARB_07466-like_C"/>
</dbReference>
<organism evidence="2 3">
    <name type="scientific">Quadrisphaera granulorum</name>
    <dbReference type="NCBI Taxonomy" id="317664"/>
    <lineage>
        <taxon>Bacteria</taxon>
        <taxon>Bacillati</taxon>
        <taxon>Actinomycetota</taxon>
        <taxon>Actinomycetes</taxon>
        <taxon>Kineosporiales</taxon>
        <taxon>Kineosporiaceae</taxon>
        <taxon>Quadrisphaera</taxon>
    </lineage>
</organism>
<evidence type="ECO:0000313" key="3">
    <source>
        <dbReference type="Proteomes" id="UP000245469"/>
    </source>
</evidence>
<proteinExistence type="predicted"/>
<dbReference type="Proteomes" id="UP000245469">
    <property type="component" value="Unassembled WGS sequence"/>
</dbReference>
<dbReference type="Pfam" id="PF26571">
    <property type="entry name" value="VldE"/>
    <property type="match status" value="1"/>
</dbReference>
<dbReference type="RefSeq" id="WP_170131537.1">
    <property type="nucleotide sequence ID" value="NZ_QGDQ01000019.1"/>
</dbReference>
<evidence type="ECO:0000313" key="2">
    <source>
        <dbReference type="EMBL" id="PWJ52563.1"/>
    </source>
</evidence>
<accession>A0A316A4S9</accession>
<name>A0A316A4S9_9ACTN</name>
<gene>
    <name evidence="2" type="ORF">BXY45_11956</name>
</gene>
<evidence type="ECO:0000259" key="1">
    <source>
        <dbReference type="Pfam" id="PF26571"/>
    </source>
</evidence>
<dbReference type="AlphaFoldDB" id="A0A316A4S9"/>
<feature type="domain" description="ARB-07466-like C-terminal" evidence="1">
    <location>
        <begin position="70"/>
        <end position="174"/>
    </location>
</feature>
<reference evidence="2 3" key="1">
    <citation type="submission" date="2018-03" db="EMBL/GenBank/DDBJ databases">
        <title>Genomic Encyclopedia of Archaeal and Bacterial Type Strains, Phase II (KMG-II): from individual species to whole genera.</title>
        <authorList>
            <person name="Goeker M."/>
        </authorList>
    </citation>
    <scope>NUCLEOTIDE SEQUENCE [LARGE SCALE GENOMIC DNA]</scope>
    <source>
        <strain evidence="2 3">DSM 44889</strain>
    </source>
</reference>
<dbReference type="EMBL" id="QGDQ01000019">
    <property type="protein sequence ID" value="PWJ52563.1"/>
    <property type="molecule type" value="Genomic_DNA"/>
</dbReference>
<protein>
    <recommendedName>
        <fullName evidence="1">ARB-07466-like C-terminal domain-containing protein</fullName>
    </recommendedName>
</protein>
<comment type="caution">
    <text evidence="2">The sequence shown here is derived from an EMBL/GenBank/DDBJ whole genome shotgun (WGS) entry which is preliminary data.</text>
</comment>
<sequence length="195" mass="20033">MSTATTSTTTWAAAAALGLISMVVLIGGVMSQDAAQVDGPPAGMVSDTGDAAAFTGASGGCTVSDPTGTGGCVTPATAWLLQQAGAHFGRQPTSCWDAHAWNPTSDHPEGRGCDVTFGTAGRFPGEADKAAGWTFATWLVSNAKALRVSYVIWQGQIWSTARSDEGWRTYTGGGVYDPTSPVGGHYDHVHVSVLP</sequence>
<keyword evidence="3" id="KW-1185">Reference proteome</keyword>